<organism evidence="1 2">
    <name type="scientific">Micromonospora avicenniae</name>
    <dbReference type="NCBI Taxonomy" id="1198245"/>
    <lineage>
        <taxon>Bacteria</taxon>
        <taxon>Bacillati</taxon>
        <taxon>Actinomycetota</taxon>
        <taxon>Actinomycetes</taxon>
        <taxon>Micromonosporales</taxon>
        <taxon>Micromonosporaceae</taxon>
        <taxon>Micromonospora</taxon>
    </lineage>
</organism>
<evidence type="ECO:0000313" key="1">
    <source>
        <dbReference type="EMBL" id="SIR95527.1"/>
    </source>
</evidence>
<accession>A0A1N7F587</accession>
<proteinExistence type="predicted"/>
<dbReference type="STRING" id="1198245.SAMN05444858_13060"/>
<gene>
    <name evidence="1" type="ORF">SAMN05444858_13060</name>
</gene>
<keyword evidence="2" id="KW-1185">Reference proteome</keyword>
<reference evidence="1 2" key="1">
    <citation type="submission" date="2017-01" db="EMBL/GenBank/DDBJ databases">
        <authorList>
            <person name="Mah S.A."/>
            <person name="Swanson W.J."/>
            <person name="Moy G.W."/>
            <person name="Vacquier V.D."/>
        </authorList>
    </citation>
    <scope>NUCLEOTIDE SEQUENCE [LARGE SCALE GENOMIC DNA]</scope>
    <source>
        <strain evidence="1 2">DSM 45758</strain>
    </source>
</reference>
<name>A0A1N7F587_9ACTN</name>
<dbReference type="EMBL" id="FTNF01000030">
    <property type="protein sequence ID" value="SIR95527.1"/>
    <property type="molecule type" value="Genomic_DNA"/>
</dbReference>
<sequence length="45" mass="4616">MPASPAARTRPRHGVLVAVALAGREQGKHSFTCLHAVTLPPGEGA</sequence>
<evidence type="ECO:0000313" key="2">
    <source>
        <dbReference type="Proteomes" id="UP000186004"/>
    </source>
</evidence>
<dbReference type="RefSeq" id="WP_175649330.1">
    <property type="nucleotide sequence ID" value="NZ_FTNF01000030.1"/>
</dbReference>
<dbReference type="Proteomes" id="UP000186004">
    <property type="component" value="Unassembled WGS sequence"/>
</dbReference>
<dbReference type="AlphaFoldDB" id="A0A1N7F587"/>
<protein>
    <submittedName>
        <fullName evidence="1">Uncharacterized protein</fullName>
    </submittedName>
</protein>